<gene>
    <name evidence="2" type="ORF">AZI85_13140</name>
</gene>
<dbReference type="OrthoDB" id="9822820at2"/>
<evidence type="ECO:0000313" key="3">
    <source>
        <dbReference type="Proteomes" id="UP000075391"/>
    </source>
</evidence>
<accession>A0A150WBZ1</accession>
<feature type="transmembrane region" description="Helical" evidence="1">
    <location>
        <begin position="126"/>
        <end position="144"/>
    </location>
</feature>
<feature type="transmembrane region" description="Helical" evidence="1">
    <location>
        <begin position="104"/>
        <end position="119"/>
    </location>
</feature>
<feature type="transmembrane region" description="Helical" evidence="1">
    <location>
        <begin position="77"/>
        <end position="98"/>
    </location>
</feature>
<dbReference type="Proteomes" id="UP000075391">
    <property type="component" value="Unassembled WGS sequence"/>
</dbReference>
<feature type="transmembrane region" description="Helical" evidence="1">
    <location>
        <begin position="156"/>
        <end position="175"/>
    </location>
</feature>
<proteinExistence type="predicted"/>
<dbReference type="RefSeq" id="WP_063245173.1">
    <property type="nucleotide sequence ID" value="NZ_LUKF01000020.1"/>
</dbReference>
<sequence>MYFTSANEKENSVKATAMAAQNRIGFYFSLVQWIVSTMFCSYYLTMGIDLWAVLLAVAVCSAGQLGSAYLFLKQKNYLAVIVLCVLTQICSAQVFFFPEIGKEINIFLALVVLFPLFLLEEIDHTVVFSNFAGCMVLLVCSELLNYQDVSVSKQIFSFLVKFTLIIFNFGQVYFLRTYLEQKRASALED</sequence>
<feature type="transmembrane region" description="Helical" evidence="1">
    <location>
        <begin position="24"/>
        <end position="44"/>
    </location>
</feature>
<evidence type="ECO:0000313" key="2">
    <source>
        <dbReference type="EMBL" id="KYG60408.1"/>
    </source>
</evidence>
<feature type="transmembrane region" description="Helical" evidence="1">
    <location>
        <begin position="50"/>
        <end position="72"/>
    </location>
</feature>
<comment type="caution">
    <text evidence="2">The sequence shown here is derived from an EMBL/GenBank/DDBJ whole genome shotgun (WGS) entry which is preliminary data.</text>
</comment>
<dbReference type="AlphaFoldDB" id="A0A150WBZ1"/>
<keyword evidence="1" id="KW-0472">Membrane</keyword>
<organism evidence="2 3">
    <name type="scientific">Bdellovibrio bacteriovorus</name>
    <dbReference type="NCBI Taxonomy" id="959"/>
    <lineage>
        <taxon>Bacteria</taxon>
        <taxon>Pseudomonadati</taxon>
        <taxon>Bdellovibrionota</taxon>
        <taxon>Bdellovibrionia</taxon>
        <taxon>Bdellovibrionales</taxon>
        <taxon>Pseudobdellovibrionaceae</taxon>
        <taxon>Bdellovibrio</taxon>
    </lineage>
</organism>
<name>A0A150WBZ1_BDEBC</name>
<protein>
    <submittedName>
        <fullName evidence="2">Uncharacterized protein</fullName>
    </submittedName>
</protein>
<reference evidence="2 3" key="1">
    <citation type="submission" date="2016-03" db="EMBL/GenBank/DDBJ databases">
        <authorList>
            <person name="Ploux O."/>
        </authorList>
    </citation>
    <scope>NUCLEOTIDE SEQUENCE [LARGE SCALE GENOMIC DNA]</scope>
    <source>
        <strain evidence="2 3">BER2</strain>
    </source>
</reference>
<keyword evidence="1" id="KW-1133">Transmembrane helix</keyword>
<dbReference type="EMBL" id="LUKF01000020">
    <property type="protein sequence ID" value="KYG60408.1"/>
    <property type="molecule type" value="Genomic_DNA"/>
</dbReference>
<keyword evidence="1" id="KW-0812">Transmembrane</keyword>
<evidence type="ECO:0000256" key="1">
    <source>
        <dbReference type="SAM" id="Phobius"/>
    </source>
</evidence>